<dbReference type="EMBL" id="BMPD01000010">
    <property type="protein sequence ID" value="GGK82809.1"/>
    <property type="molecule type" value="Genomic_DNA"/>
</dbReference>
<dbReference type="AlphaFoldDB" id="A0A830F3P9"/>
<reference evidence="2" key="2">
    <citation type="submission" date="2020-09" db="EMBL/GenBank/DDBJ databases">
        <authorList>
            <person name="Sun Q."/>
            <person name="Ohkuma M."/>
        </authorList>
    </citation>
    <scope>NUCLEOTIDE SEQUENCE</scope>
    <source>
        <strain evidence="2">JCM 19018</strain>
    </source>
</reference>
<reference evidence="2" key="1">
    <citation type="journal article" date="2014" name="Int. J. Syst. Evol. Microbiol.">
        <title>Complete genome sequence of Corynebacterium casei LMG S-19264T (=DSM 44701T), isolated from a smear-ripened cheese.</title>
        <authorList>
            <consortium name="US DOE Joint Genome Institute (JGI-PGF)"/>
            <person name="Walter F."/>
            <person name="Albersmeier A."/>
            <person name="Kalinowski J."/>
            <person name="Ruckert C."/>
        </authorList>
    </citation>
    <scope>NUCLEOTIDE SEQUENCE</scope>
    <source>
        <strain evidence="2">JCM 19018</strain>
    </source>
</reference>
<keyword evidence="1" id="KW-1133">Transmembrane helix</keyword>
<name>A0A830F3P9_9EURY</name>
<evidence type="ECO:0000313" key="3">
    <source>
        <dbReference type="Proteomes" id="UP000614221"/>
    </source>
</evidence>
<dbReference type="Proteomes" id="UP000614221">
    <property type="component" value="Unassembled WGS sequence"/>
</dbReference>
<keyword evidence="1" id="KW-0812">Transmembrane</keyword>
<sequence>MTTVALEHSREDSKTIICASMERMQSIDAYTDEGQRIVGKQEASLTGGNGARLTVDIPEMQESENKTVVEVNAEKQVSMDMATNPEDIKSEFLDIANDLREENVDDLLDDLAQDISPQESKEVANSSEFGDDQSTMGVRFIITFIVMMAFTVLFGLMMTAAMMP</sequence>
<organism evidence="2 3">
    <name type="scientific">Haloarcula sebkhae</name>
    <dbReference type="NCBI Taxonomy" id="932660"/>
    <lineage>
        <taxon>Archaea</taxon>
        <taxon>Methanobacteriati</taxon>
        <taxon>Methanobacteriota</taxon>
        <taxon>Stenosarchaea group</taxon>
        <taxon>Halobacteria</taxon>
        <taxon>Halobacteriales</taxon>
        <taxon>Haloarculaceae</taxon>
        <taxon>Haloarcula</taxon>
    </lineage>
</organism>
<accession>A0A830F3P9</accession>
<keyword evidence="1" id="KW-0472">Membrane</keyword>
<evidence type="ECO:0000313" key="2">
    <source>
        <dbReference type="EMBL" id="GGK82809.1"/>
    </source>
</evidence>
<protein>
    <submittedName>
        <fullName evidence="2">Uncharacterized protein</fullName>
    </submittedName>
</protein>
<evidence type="ECO:0000256" key="1">
    <source>
        <dbReference type="SAM" id="Phobius"/>
    </source>
</evidence>
<comment type="caution">
    <text evidence="2">The sequence shown here is derived from an EMBL/GenBank/DDBJ whole genome shotgun (WGS) entry which is preliminary data.</text>
</comment>
<proteinExistence type="predicted"/>
<feature type="transmembrane region" description="Helical" evidence="1">
    <location>
        <begin position="140"/>
        <end position="163"/>
    </location>
</feature>
<gene>
    <name evidence="2" type="ORF">GCM10009067_38790</name>
</gene>
<dbReference type="RefSeq" id="WP_229775394.1">
    <property type="nucleotide sequence ID" value="NZ_BMPD01000010.1"/>
</dbReference>